<keyword evidence="2" id="KW-1185">Reference proteome</keyword>
<accession>A0A564ZBH3</accession>
<evidence type="ECO:0000313" key="2">
    <source>
        <dbReference type="Proteomes" id="UP000321570"/>
    </source>
</evidence>
<dbReference type="AlphaFoldDB" id="A0A564ZBH3"/>
<proteinExistence type="predicted"/>
<protein>
    <submittedName>
        <fullName evidence="1">Uncharacterized protein</fullName>
    </submittedName>
</protein>
<name>A0A564ZBH3_HYMDI</name>
<organism evidence="1 2">
    <name type="scientific">Hymenolepis diminuta</name>
    <name type="common">Rat tapeworm</name>
    <dbReference type="NCBI Taxonomy" id="6216"/>
    <lineage>
        <taxon>Eukaryota</taxon>
        <taxon>Metazoa</taxon>
        <taxon>Spiralia</taxon>
        <taxon>Lophotrochozoa</taxon>
        <taxon>Platyhelminthes</taxon>
        <taxon>Cestoda</taxon>
        <taxon>Eucestoda</taxon>
        <taxon>Cyclophyllidea</taxon>
        <taxon>Hymenolepididae</taxon>
        <taxon>Hymenolepis</taxon>
    </lineage>
</organism>
<sequence length="123" mass="14136">MTLCKILSCEKEGTTLIRNGIFALGTAEGTCELLPDRTVITFNEVPDYDLLILQKKSEEYTVYFAKDCKFPVIYVGTKSSTWQHQIWNLVNLDVMLQQLQLPCFLILVSKFNQCPSVFNTVRY</sequence>
<reference evidence="1 2" key="1">
    <citation type="submission" date="2019-07" db="EMBL/GenBank/DDBJ databases">
        <authorList>
            <person name="Jastrzebski P J."/>
            <person name="Paukszto L."/>
            <person name="Jastrzebski P J."/>
        </authorList>
    </citation>
    <scope>NUCLEOTIDE SEQUENCE [LARGE SCALE GENOMIC DNA]</scope>
    <source>
        <strain evidence="1 2">WMS-il1</strain>
    </source>
</reference>
<dbReference type="EMBL" id="CABIJS010000699">
    <property type="protein sequence ID" value="VUZ56144.1"/>
    <property type="molecule type" value="Genomic_DNA"/>
</dbReference>
<evidence type="ECO:0000313" key="1">
    <source>
        <dbReference type="EMBL" id="VUZ56144.1"/>
    </source>
</evidence>
<gene>
    <name evidence="1" type="ORF">WMSIL1_LOCUS13877</name>
</gene>
<dbReference type="Proteomes" id="UP000321570">
    <property type="component" value="Unassembled WGS sequence"/>
</dbReference>